<feature type="region of interest" description="Disordered" evidence="4">
    <location>
        <begin position="1"/>
        <end position="63"/>
    </location>
</feature>
<evidence type="ECO:0000256" key="2">
    <source>
        <dbReference type="ARBA" id="ARBA00022694"/>
    </source>
</evidence>
<dbReference type="GO" id="GO:0006364">
    <property type="term" value="P:rRNA processing"/>
    <property type="evidence" value="ECO:0007669"/>
    <property type="project" value="TreeGrafter"/>
</dbReference>
<evidence type="ECO:0000313" key="6">
    <source>
        <dbReference type="Proteomes" id="UP000824998"/>
    </source>
</evidence>
<name>A0A9P8C606_9HELO</name>
<keyword evidence="6" id="KW-1185">Reference proteome</keyword>
<evidence type="ECO:0000313" key="5">
    <source>
        <dbReference type="EMBL" id="KAG9235243.1"/>
    </source>
</evidence>
<keyword evidence="3" id="KW-0539">Nucleus</keyword>
<dbReference type="EMBL" id="MU251437">
    <property type="protein sequence ID" value="KAG9235243.1"/>
    <property type="molecule type" value="Genomic_DNA"/>
</dbReference>
<feature type="compositionally biased region" description="Low complexity" evidence="4">
    <location>
        <begin position="54"/>
        <end position="63"/>
    </location>
</feature>
<evidence type="ECO:0000256" key="3">
    <source>
        <dbReference type="ARBA" id="ARBA00023242"/>
    </source>
</evidence>
<dbReference type="AlphaFoldDB" id="A0A9P8C606"/>
<dbReference type="GO" id="GO:0003723">
    <property type="term" value="F:RNA binding"/>
    <property type="evidence" value="ECO:0007669"/>
    <property type="project" value="TreeGrafter"/>
</dbReference>
<keyword evidence="2" id="KW-0819">tRNA processing</keyword>
<comment type="caution">
    <text evidence="5">The sequence shown here is derived from an EMBL/GenBank/DDBJ whole genome shotgun (WGS) entry which is preliminary data.</text>
</comment>
<dbReference type="GO" id="GO:0004526">
    <property type="term" value="F:ribonuclease P activity"/>
    <property type="evidence" value="ECO:0007669"/>
    <property type="project" value="TreeGrafter"/>
</dbReference>
<proteinExistence type="predicted"/>
<feature type="compositionally biased region" description="Polar residues" evidence="4">
    <location>
        <begin position="1"/>
        <end position="22"/>
    </location>
</feature>
<dbReference type="GO" id="GO:0005655">
    <property type="term" value="C:nucleolar ribonuclease P complex"/>
    <property type="evidence" value="ECO:0007669"/>
    <property type="project" value="InterPro"/>
</dbReference>
<dbReference type="OrthoDB" id="5416589at2759"/>
<accession>A0A9P8C606</accession>
<dbReference type="GO" id="GO:0001682">
    <property type="term" value="P:tRNA 5'-leader removal"/>
    <property type="evidence" value="ECO:0007669"/>
    <property type="project" value="InterPro"/>
</dbReference>
<dbReference type="InterPro" id="IPR036882">
    <property type="entry name" value="Alba-like_dom_sf"/>
</dbReference>
<dbReference type="PANTHER" id="PTHR28256">
    <property type="entry name" value="RIBONUCLEASES P/MRP PROTEIN SUBUNIT POP7"/>
    <property type="match status" value="1"/>
</dbReference>
<gene>
    <name evidence="5" type="ORF">BJ875DRAFT_483394</name>
</gene>
<comment type="subcellular location">
    <subcellularLocation>
        <location evidence="1">Nucleus</location>
    </subcellularLocation>
</comment>
<sequence length="223" mass="24450">MSDTTMGEASNSIQVPKQQKTQSLKPKSSHKKLSRLPDTHKIQKRPLLHPPVASPYSSSTTSPKTIYVSSTTPFIATIKRIRAYLSAIESRSASSSKQIHQNIACRPNAKNRTEELRGLMQDGKEGAFLRGVEQAVKKRGEGEEVVLKATGKAVERLMSVAIWLENEGEGEEFVVRVRTGSVGAVDDVVKKEGSGDGNEEEEEMPGRVRRTSCLEVGVRFKGS</sequence>
<dbReference type="PANTHER" id="PTHR28256:SF1">
    <property type="entry name" value="RIBONUCLEASES P_MRP PROTEIN SUBUNIT POP7"/>
    <property type="match status" value="1"/>
</dbReference>
<dbReference type="Gene3D" id="3.30.110.20">
    <property type="entry name" value="Alba-like domain"/>
    <property type="match status" value="1"/>
</dbReference>
<protein>
    <submittedName>
        <fullName evidence="5">Rpp20 subunit of nuclear RNase MRP and P-domain-containing protein</fullName>
    </submittedName>
</protein>
<dbReference type="Proteomes" id="UP000824998">
    <property type="component" value="Unassembled WGS sequence"/>
</dbReference>
<dbReference type="GO" id="GO:0000294">
    <property type="term" value="P:nuclear-transcribed mRNA catabolic process, RNase MRP-dependent"/>
    <property type="evidence" value="ECO:0007669"/>
    <property type="project" value="TreeGrafter"/>
</dbReference>
<dbReference type="InterPro" id="IPR014612">
    <property type="entry name" value="Pop7/Rpp20"/>
</dbReference>
<feature type="region of interest" description="Disordered" evidence="4">
    <location>
        <begin position="188"/>
        <end position="208"/>
    </location>
</feature>
<organism evidence="5 6">
    <name type="scientific">Amylocarpus encephaloides</name>
    <dbReference type="NCBI Taxonomy" id="45428"/>
    <lineage>
        <taxon>Eukaryota</taxon>
        <taxon>Fungi</taxon>
        <taxon>Dikarya</taxon>
        <taxon>Ascomycota</taxon>
        <taxon>Pezizomycotina</taxon>
        <taxon>Leotiomycetes</taxon>
        <taxon>Helotiales</taxon>
        <taxon>Helotiales incertae sedis</taxon>
        <taxon>Amylocarpus</taxon>
    </lineage>
</organism>
<evidence type="ECO:0000256" key="4">
    <source>
        <dbReference type="SAM" id="MobiDB-lite"/>
    </source>
</evidence>
<evidence type="ECO:0000256" key="1">
    <source>
        <dbReference type="ARBA" id="ARBA00004123"/>
    </source>
</evidence>
<dbReference type="GO" id="GO:0000172">
    <property type="term" value="C:ribonuclease MRP complex"/>
    <property type="evidence" value="ECO:0007669"/>
    <property type="project" value="InterPro"/>
</dbReference>
<reference evidence="5" key="1">
    <citation type="journal article" date="2021" name="IMA Fungus">
        <title>Genomic characterization of three marine fungi, including Emericellopsis atlantica sp. nov. with signatures of a generalist lifestyle and marine biomass degradation.</title>
        <authorList>
            <person name="Hagestad O.C."/>
            <person name="Hou L."/>
            <person name="Andersen J.H."/>
            <person name="Hansen E.H."/>
            <person name="Altermark B."/>
            <person name="Li C."/>
            <person name="Kuhnert E."/>
            <person name="Cox R.J."/>
            <person name="Crous P.W."/>
            <person name="Spatafora J.W."/>
            <person name="Lail K."/>
            <person name="Amirebrahimi M."/>
            <person name="Lipzen A."/>
            <person name="Pangilinan J."/>
            <person name="Andreopoulos W."/>
            <person name="Hayes R.D."/>
            <person name="Ng V."/>
            <person name="Grigoriev I.V."/>
            <person name="Jackson S.A."/>
            <person name="Sutton T.D.S."/>
            <person name="Dobson A.D.W."/>
            <person name="Rama T."/>
        </authorList>
    </citation>
    <scope>NUCLEOTIDE SEQUENCE</scope>
    <source>
        <strain evidence="5">TRa018bII</strain>
    </source>
</reference>
<dbReference type="Pfam" id="PF12328">
    <property type="entry name" value="Rpp20"/>
    <property type="match status" value="1"/>
</dbReference>
<dbReference type="GO" id="GO:0000171">
    <property type="term" value="F:ribonuclease MRP activity"/>
    <property type="evidence" value="ECO:0007669"/>
    <property type="project" value="TreeGrafter"/>
</dbReference>
<dbReference type="GO" id="GO:0034965">
    <property type="term" value="P:intronic box C/D snoRNA processing"/>
    <property type="evidence" value="ECO:0007669"/>
    <property type="project" value="TreeGrafter"/>
</dbReference>
<dbReference type="InterPro" id="IPR020241">
    <property type="entry name" value="RNase_P/MRP_Pop7_fungi"/>
</dbReference>